<dbReference type="GO" id="GO:0008239">
    <property type="term" value="F:dipeptidyl-peptidase activity"/>
    <property type="evidence" value="ECO:0007669"/>
    <property type="project" value="UniProtKB-UniRule"/>
</dbReference>
<dbReference type="RefSeq" id="WP_222579530.1">
    <property type="nucleotide sequence ID" value="NZ_JAHVHU010000007.1"/>
</dbReference>
<protein>
    <recommendedName>
        <fullName evidence="7">Dipeptidyl-peptidase</fullName>
        <ecNumber evidence="7">3.4.14.-</ecNumber>
    </recommendedName>
</protein>
<dbReference type="PANTHER" id="PTHR38469:SF1">
    <property type="entry name" value="PERIPLASMIC PEPTIDASE SUBFAMILY S1B"/>
    <property type="match status" value="1"/>
</dbReference>
<evidence type="ECO:0000313" key="9">
    <source>
        <dbReference type="EMBL" id="MBY5957992.1"/>
    </source>
</evidence>
<evidence type="ECO:0000256" key="1">
    <source>
        <dbReference type="ARBA" id="ARBA00010491"/>
    </source>
</evidence>
<dbReference type="Gene3D" id="2.40.10.10">
    <property type="entry name" value="Trypsin-like serine proteases"/>
    <property type="match status" value="1"/>
</dbReference>
<comment type="caution">
    <text evidence="9">The sequence shown here is derived from an EMBL/GenBank/DDBJ whole genome shotgun (WGS) entry which is preliminary data.</text>
</comment>
<proteinExistence type="inferred from homology"/>
<dbReference type="GO" id="GO:0006508">
    <property type="term" value="P:proteolysis"/>
    <property type="evidence" value="ECO:0007669"/>
    <property type="project" value="UniProtKB-KW"/>
</dbReference>
<organism evidence="9 10">
    <name type="scientific">Membranihabitans marinus</name>
    <dbReference type="NCBI Taxonomy" id="1227546"/>
    <lineage>
        <taxon>Bacteria</taxon>
        <taxon>Pseudomonadati</taxon>
        <taxon>Bacteroidota</taxon>
        <taxon>Saprospiria</taxon>
        <taxon>Saprospirales</taxon>
        <taxon>Saprospiraceae</taxon>
        <taxon>Membranihabitans</taxon>
    </lineage>
</organism>
<evidence type="ECO:0000256" key="5">
    <source>
        <dbReference type="ARBA" id="ARBA00022801"/>
    </source>
</evidence>
<accession>A0A953HYD5</accession>
<gene>
    <name evidence="9" type="ORF">KUV50_07620</name>
</gene>
<keyword evidence="2 7" id="KW-0031">Aminopeptidase</keyword>
<evidence type="ECO:0000256" key="7">
    <source>
        <dbReference type="RuleBase" id="RU366067"/>
    </source>
</evidence>
<evidence type="ECO:0000256" key="8">
    <source>
        <dbReference type="SAM" id="MobiDB-lite"/>
    </source>
</evidence>
<feature type="signal peptide" evidence="7">
    <location>
        <begin position="1"/>
        <end position="18"/>
    </location>
</feature>
<dbReference type="GO" id="GO:0043171">
    <property type="term" value="P:peptide catabolic process"/>
    <property type="evidence" value="ECO:0007669"/>
    <property type="project" value="UniProtKB-UniRule"/>
</dbReference>
<keyword evidence="6 7" id="KW-0720">Serine protease</keyword>
<dbReference type="EMBL" id="JAHVHU010000007">
    <property type="protein sequence ID" value="MBY5957992.1"/>
    <property type="molecule type" value="Genomic_DNA"/>
</dbReference>
<dbReference type="GO" id="GO:0070009">
    <property type="term" value="F:serine-type aminopeptidase activity"/>
    <property type="evidence" value="ECO:0007669"/>
    <property type="project" value="UniProtKB-UniRule"/>
</dbReference>
<evidence type="ECO:0000256" key="3">
    <source>
        <dbReference type="ARBA" id="ARBA00022670"/>
    </source>
</evidence>
<comment type="similarity">
    <text evidence="1 7">Belongs to the peptidase S46 family.</text>
</comment>
<evidence type="ECO:0000256" key="6">
    <source>
        <dbReference type="ARBA" id="ARBA00022825"/>
    </source>
</evidence>
<dbReference type="EC" id="3.4.14.-" evidence="7"/>
<dbReference type="Proteomes" id="UP000753961">
    <property type="component" value="Unassembled WGS sequence"/>
</dbReference>
<dbReference type="SUPFAM" id="SSF50494">
    <property type="entry name" value="Trypsin-like serine proteases"/>
    <property type="match status" value="1"/>
</dbReference>
<evidence type="ECO:0000256" key="2">
    <source>
        <dbReference type="ARBA" id="ARBA00022438"/>
    </source>
</evidence>
<keyword evidence="5 7" id="KW-0378">Hydrolase</keyword>
<dbReference type="InterPro" id="IPR009003">
    <property type="entry name" value="Peptidase_S1_PA"/>
</dbReference>
<dbReference type="InterPro" id="IPR019500">
    <property type="entry name" value="Pep_S46"/>
</dbReference>
<comment type="function">
    <text evidence="7">Catalyzes the removal of dipeptides from the N-terminus of oligopeptides.</text>
</comment>
<feature type="chain" id="PRO_5038166957" description="Dipeptidyl-peptidase" evidence="7">
    <location>
        <begin position="19"/>
        <end position="733"/>
    </location>
</feature>
<feature type="region of interest" description="Disordered" evidence="8">
    <location>
        <begin position="712"/>
        <end position="733"/>
    </location>
</feature>
<reference evidence="9" key="1">
    <citation type="submission" date="2021-06" db="EMBL/GenBank/DDBJ databases">
        <title>44 bacteria genomes isolated from Dapeng, Shenzhen.</title>
        <authorList>
            <person name="Zheng W."/>
            <person name="Yu S."/>
            <person name="Huang Y."/>
        </authorList>
    </citation>
    <scope>NUCLEOTIDE SEQUENCE</scope>
    <source>
        <strain evidence="9">DP5N28-2</strain>
    </source>
</reference>
<keyword evidence="10" id="KW-1185">Reference proteome</keyword>
<evidence type="ECO:0000256" key="4">
    <source>
        <dbReference type="ARBA" id="ARBA00022729"/>
    </source>
</evidence>
<dbReference type="AlphaFoldDB" id="A0A953HYD5"/>
<sequence>MTRLLQLCFLFLSFSLFGQQGGMWVPSLLEGMNEDEMKSLGMKMSVEDIYSVNQSSLKDAIVHFNGGCTSEMISGQGLLLTNHHCGYSLIQSHSTLENDYLEHGFWAGSLAEELPNPGITATFIIRIEDVTDQILEGVTPSMDEAAKKQLIEANTATVVRDSPKESYQENRVRAFYEGNQYMLFVVETFKDIRLVGAPPSSIGKFGSDTDNWVWPRHTGDFALFRIYADKNNRPAEYSEDNVPYTPRHFLPISLDGVAEDDFTLVFGFPGTTDEYLPSIAIDQLVETLNPARIAIRDAALAIVDEYMRADPEIKIQYASKFARIANYWKKWRGETLGLTKSDAAGVKRAQEQALTAEINRTGKQEEYGDLLPLMEQYYTEIEPYALAREYFLETVLRNGELLRTAFQVYQLMQVYEYRGAQAFSDRRDNLLKSFQSQFKNYNSTLDREVFEALIELYSREVPDRFLPASMKNIDAAQWTKEVYNHSAFVDYESLAQILSGDGDAVAKKLNADPGFQITSDLADAYFDKVAPTYDQLQLKISGLERDYMRALLELSPSDSRLFPNANGTLRVTYGQVKGYSPADAVYYEPVTHLEGVMEKYVPGDYEFDVPEKLIELYEKKDYGPYAEDGKIAVNFIGTNHTTGGNSGSPALDAHGNLIGINFDRVWEGTMSDYYYDPALSRNIMVDIRYVLFIMDKYAGAQHLIEELTLVHPKQETSKKRKKKKKKRKRRAKK</sequence>
<dbReference type="InterPro" id="IPR043504">
    <property type="entry name" value="Peptidase_S1_PA_chymotrypsin"/>
</dbReference>
<feature type="compositionally biased region" description="Basic residues" evidence="8">
    <location>
        <begin position="718"/>
        <end position="733"/>
    </location>
</feature>
<keyword evidence="3 7" id="KW-0645">Protease</keyword>
<keyword evidence="4 7" id="KW-0732">Signal</keyword>
<dbReference type="PANTHER" id="PTHR38469">
    <property type="entry name" value="PERIPLASMIC PEPTIDASE SUBFAMILY S1B"/>
    <property type="match status" value="1"/>
</dbReference>
<dbReference type="Pfam" id="PF10459">
    <property type="entry name" value="Peptidase_S46"/>
    <property type="match status" value="1"/>
</dbReference>
<evidence type="ECO:0000313" key="10">
    <source>
        <dbReference type="Proteomes" id="UP000753961"/>
    </source>
</evidence>
<name>A0A953HYD5_9BACT</name>